<dbReference type="SUPFAM" id="SSF48498">
    <property type="entry name" value="Tetracyclin repressor-like, C-terminal domain"/>
    <property type="match status" value="1"/>
</dbReference>
<keyword evidence="1" id="KW-0678">Repressor</keyword>
<dbReference type="InterPro" id="IPR009057">
    <property type="entry name" value="Homeodomain-like_sf"/>
</dbReference>
<protein>
    <submittedName>
        <fullName evidence="7">TetR family transcriptional regulator</fullName>
    </submittedName>
</protein>
<dbReference type="Gene3D" id="1.10.10.60">
    <property type="entry name" value="Homeodomain-like"/>
    <property type="match status" value="1"/>
</dbReference>
<dbReference type="GO" id="GO:0003700">
    <property type="term" value="F:DNA-binding transcription factor activity"/>
    <property type="evidence" value="ECO:0007669"/>
    <property type="project" value="TreeGrafter"/>
</dbReference>
<evidence type="ECO:0000313" key="8">
    <source>
        <dbReference type="Proteomes" id="UP000287188"/>
    </source>
</evidence>
<name>A0A402AU88_9CHLR</name>
<evidence type="ECO:0000256" key="5">
    <source>
        <dbReference type="PROSITE-ProRule" id="PRU00335"/>
    </source>
</evidence>
<dbReference type="GO" id="GO:0045892">
    <property type="term" value="P:negative regulation of DNA-templated transcription"/>
    <property type="evidence" value="ECO:0007669"/>
    <property type="project" value="UniProtKB-ARBA"/>
</dbReference>
<evidence type="ECO:0000256" key="1">
    <source>
        <dbReference type="ARBA" id="ARBA00022491"/>
    </source>
</evidence>
<feature type="domain" description="HTH tetR-type" evidence="6">
    <location>
        <begin position="13"/>
        <end position="73"/>
    </location>
</feature>
<feature type="DNA-binding region" description="H-T-H motif" evidence="5">
    <location>
        <begin position="36"/>
        <end position="55"/>
    </location>
</feature>
<dbReference type="EMBL" id="BIFS01000002">
    <property type="protein sequence ID" value="GCE22635.1"/>
    <property type="molecule type" value="Genomic_DNA"/>
</dbReference>
<dbReference type="AlphaFoldDB" id="A0A402AU88"/>
<keyword evidence="2" id="KW-0805">Transcription regulation</keyword>
<dbReference type="SUPFAM" id="SSF46689">
    <property type="entry name" value="Homeodomain-like"/>
    <property type="match status" value="1"/>
</dbReference>
<accession>A0A402AU88</accession>
<dbReference type="InterPro" id="IPR050109">
    <property type="entry name" value="HTH-type_TetR-like_transc_reg"/>
</dbReference>
<evidence type="ECO:0000256" key="2">
    <source>
        <dbReference type="ARBA" id="ARBA00023015"/>
    </source>
</evidence>
<reference evidence="8" key="1">
    <citation type="submission" date="2018-12" db="EMBL/GenBank/DDBJ databases">
        <title>Tengunoibacter tsumagoiensis gen. nov., sp. nov., Dictyobacter kobayashii sp. nov., D. alpinus sp. nov., and D. joshuensis sp. nov. and description of Dictyobacteraceae fam. nov. within the order Ktedonobacterales isolated from Tengu-no-mugimeshi.</title>
        <authorList>
            <person name="Wang C.M."/>
            <person name="Zheng Y."/>
            <person name="Sakai Y."/>
            <person name="Toyoda A."/>
            <person name="Minakuchi Y."/>
            <person name="Abe K."/>
            <person name="Yokota A."/>
            <person name="Yabe S."/>
        </authorList>
    </citation>
    <scope>NUCLEOTIDE SEQUENCE [LARGE SCALE GENOMIC DNA]</scope>
    <source>
        <strain evidence="8">Uno11</strain>
    </source>
</reference>
<dbReference type="InterPro" id="IPR039538">
    <property type="entry name" value="BetI_C"/>
</dbReference>
<dbReference type="RefSeq" id="WP_161977814.1">
    <property type="nucleotide sequence ID" value="NZ_BIFS01000002.1"/>
</dbReference>
<evidence type="ECO:0000259" key="6">
    <source>
        <dbReference type="PROSITE" id="PS50977"/>
    </source>
</evidence>
<keyword evidence="8" id="KW-1185">Reference proteome</keyword>
<dbReference type="PANTHER" id="PTHR30055:SF241">
    <property type="entry name" value="TRANSCRIPTIONAL REGULATORY PROTEIN"/>
    <property type="match status" value="1"/>
</dbReference>
<keyword evidence="4" id="KW-0804">Transcription</keyword>
<gene>
    <name evidence="7" type="ORF">KDK_64350</name>
</gene>
<dbReference type="InterPro" id="IPR036271">
    <property type="entry name" value="Tet_transcr_reg_TetR-rel_C_sf"/>
</dbReference>
<evidence type="ECO:0000313" key="7">
    <source>
        <dbReference type="EMBL" id="GCE22635.1"/>
    </source>
</evidence>
<dbReference type="Pfam" id="PF00440">
    <property type="entry name" value="TetR_N"/>
    <property type="match status" value="1"/>
</dbReference>
<dbReference type="PRINTS" id="PR00455">
    <property type="entry name" value="HTHTETR"/>
</dbReference>
<evidence type="ECO:0000256" key="3">
    <source>
        <dbReference type="ARBA" id="ARBA00023125"/>
    </source>
</evidence>
<dbReference type="GO" id="GO:0000976">
    <property type="term" value="F:transcription cis-regulatory region binding"/>
    <property type="evidence" value="ECO:0007669"/>
    <property type="project" value="TreeGrafter"/>
</dbReference>
<proteinExistence type="predicted"/>
<dbReference type="Pfam" id="PF13977">
    <property type="entry name" value="TetR_C_6"/>
    <property type="match status" value="1"/>
</dbReference>
<organism evidence="7 8">
    <name type="scientific">Dictyobacter kobayashii</name>
    <dbReference type="NCBI Taxonomy" id="2014872"/>
    <lineage>
        <taxon>Bacteria</taxon>
        <taxon>Bacillati</taxon>
        <taxon>Chloroflexota</taxon>
        <taxon>Ktedonobacteria</taxon>
        <taxon>Ktedonobacterales</taxon>
        <taxon>Dictyobacteraceae</taxon>
        <taxon>Dictyobacter</taxon>
    </lineage>
</organism>
<dbReference type="PROSITE" id="PS50977">
    <property type="entry name" value="HTH_TETR_2"/>
    <property type="match status" value="1"/>
</dbReference>
<comment type="caution">
    <text evidence="7">The sequence shown here is derived from an EMBL/GenBank/DDBJ whole genome shotgun (WGS) entry which is preliminary data.</text>
</comment>
<dbReference type="Proteomes" id="UP000287188">
    <property type="component" value="Unassembled WGS sequence"/>
</dbReference>
<dbReference type="FunFam" id="1.10.10.60:FF:000141">
    <property type="entry name" value="TetR family transcriptional regulator"/>
    <property type="match status" value="1"/>
</dbReference>
<sequence length="217" mass="23956">MTRKRLTREESRQQTRERLLEAAAALFSRQGFDATAVDQIAEEAGFSKGAVYSNFASKEELFMVLLDRHLEAELQGMSMAAQIQSAGRSASEPAAAQQQTSFATLIEEKRTWNILTFEFLLYAMRHPSAQQLLAERYRVAREHLTRLLQNTTTVQGKQPALPVEYAAWALIGLGSGLMLQAYLEPGALPDGLYSAVVSRLLGGTQPEAVQDPSIVPD</sequence>
<evidence type="ECO:0000256" key="4">
    <source>
        <dbReference type="ARBA" id="ARBA00023163"/>
    </source>
</evidence>
<dbReference type="PANTHER" id="PTHR30055">
    <property type="entry name" value="HTH-TYPE TRANSCRIPTIONAL REGULATOR RUTR"/>
    <property type="match status" value="1"/>
</dbReference>
<dbReference type="Gene3D" id="1.10.357.10">
    <property type="entry name" value="Tetracycline Repressor, domain 2"/>
    <property type="match status" value="1"/>
</dbReference>
<keyword evidence="3 5" id="KW-0238">DNA-binding</keyword>
<dbReference type="InterPro" id="IPR001647">
    <property type="entry name" value="HTH_TetR"/>
</dbReference>